<dbReference type="HOGENOM" id="CLU_025996_0_0_6"/>
<dbReference type="OrthoDB" id="9801954at2"/>
<dbReference type="InterPro" id="IPR001173">
    <property type="entry name" value="Glyco_trans_2-like"/>
</dbReference>
<dbReference type="Proteomes" id="UP000001036">
    <property type="component" value="Chromosome"/>
</dbReference>
<dbReference type="STRING" id="498211.CJA_3416"/>
<dbReference type="InterPro" id="IPR050834">
    <property type="entry name" value="Glycosyltransf_2"/>
</dbReference>
<protein>
    <submittedName>
        <fullName evidence="2">Glycosyl transferase, putative, gt2L</fullName>
        <ecNumber evidence="2">2.4.1.-</ecNumber>
    </submittedName>
</protein>
<feature type="domain" description="Glycosyltransferase 2-like" evidence="1">
    <location>
        <begin position="6"/>
        <end position="138"/>
    </location>
</feature>
<dbReference type="InterPro" id="IPR029044">
    <property type="entry name" value="Nucleotide-diphossugar_trans"/>
</dbReference>
<sequence>MKRKVSVIIPAYNAEKFLAFAVNSVLSQTMENFELIIVDDGSVDNTREIALKFSENDMRVKCYSIENRGRAGARNFGCRQADGEWLAFLDADDCWADNKLERQLESVQDEVGLIYTERTWVDENGDILENQPEKYELPQGYIYEKLIDGNYICTSSVILKRDLFLTVGGFDESPNYKNCQDYDLWIRISPLAKFVSLRETLCFYRLHDDNAHKNFYSRYIGLRSCMDRLREVGQNYNLINDGFLNRIDLREAKICESFSKVLFKSKRYDIVVDALGYAKSKMKISFKKQIIYVFSLLMKSVCKNEQ</sequence>
<proteinExistence type="predicted"/>
<dbReference type="AlphaFoldDB" id="B3PFA2"/>
<dbReference type="SUPFAM" id="SSF53448">
    <property type="entry name" value="Nucleotide-diphospho-sugar transferases"/>
    <property type="match status" value="1"/>
</dbReference>
<keyword evidence="2" id="KW-0328">Glycosyltransferase</keyword>
<dbReference type="EMBL" id="CP000934">
    <property type="protein sequence ID" value="ACE84169.1"/>
    <property type="molecule type" value="Genomic_DNA"/>
</dbReference>
<dbReference type="GO" id="GO:0016757">
    <property type="term" value="F:glycosyltransferase activity"/>
    <property type="evidence" value="ECO:0007669"/>
    <property type="project" value="UniProtKB-KW"/>
</dbReference>
<dbReference type="eggNOG" id="COG1215">
    <property type="taxonomic scope" value="Bacteria"/>
</dbReference>
<name>B3PFA2_CELJU</name>
<keyword evidence="3" id="KW-1185">Reference proteome</keyword>
<dbReference type="PANTHER" id="PTHR43685:SF2">
    <property type="entry name" value="GLYCOSYLTRANSFERASE 2-LIKE DOMAIN-CONTAINING PROTEIN"/>
    <property type="match status" value="1"/>
</dbReference>
<dbReference type="PANTHER" id="PTHR43685">
    <property type="entry name" value="GLYCOSYLTRANSFERASE"/>
    <property type="match status" value="1"/>
</dbReference>
<reference evidence="2 3" key="1">
    <citation type="journal article" date="2008" name="J. Bacteriol.">
        <title>Insights into plant cell wall degradation from the genome sequence of the soil bacterium Cellvibrio japonicus.</title>
        <authorList>
            <person name="Deboy R.T."/>
            <person name="Mongodin E.F."/>
            <person name="Fouts D.E."/>
            <person name="Tailford L.E."/>
            <person name="Khouri H."/>
            <person name="Emerson J.B."/>
            <person name="Mohamoud Y."/>
            <person name="Watkins K."/>
            <person name="Henrissat B."/>
            <person name="Gilbert H.J."/>
            <person name="Nelson K.E."/>
        </authorList>
    </citation>
    <scope>NUCLEOTIDE SEQUENCE [LARGE SCALE GENOMIC DNA]</scope>
    <source>
        <strain evidence="2 3">Ueda107</strain>
    </source>
</reference>
<keyword evidence="2" id="KW-0808">Transferase</keyword>
<accession>B3PFA2</accession>
<gene>
    <name evidence="2" type="primary">gt2L</name>
    <name evidence="2" type="ordered locus">CJA_3416</name>
</gene>
<evidence type="ECO:0000313" key="2">
    <source>
        <dbReference type="EMBL" id="ACE84169.1"/>
    </source>
</evidence>
<dbReference type="KEGG" id="cja:CJA_3416"/>
<dbReference type="RefSeq" id="WP_012488992.1">
    <property type="nucleotide sequence ID" value="NC_010995.1"/>
</dbReference>
<evidence type="ECO:0000313" key="3">
    <source>
        <dbReference type="Proteomes" id="UP000001036"/>
    </source>
</evidence>
<dbReference type="CAZy" id="GT2">
    <property type="family name" value="Glycosyltransferase Family 2"/>
</dbReference>
<evidence type="ECO:0000259" key="1">
    <source>
        <dbReference type="Pfam" id="PF00535"/>
    </source>
</evidence>
<organism evidence="2 3">
    <name type="scientific">Cellvibrio japonicus (strain Ueda107)</name>
    <name type="common">Pseudomonas fluorescens subsp. cellulosa</name>
    <dbReference type="NCBI Taxonomy" id="498211"/>
    <lineage>
        <taxon>Bacteria</taxon>
        <taxon>Pseudomonadati</taxon>
        <taxon>Pseudomonadota</taxon>
        <taxon>Gammaproteobacteria</taxon>
        <taxon>Cellvibrionales</taxon>
        <taxon>Cellvibrionaceae</taxon>
        <taxon>Cellvibrio</taxon>
    </lineage>
</organism>
<dbReference type="Gene3D" id="3.90.550.10">
    <property type="entry name" value="Spore Coat Polysaccharide Biosynthesis Protein SpsA, Chain A"/>
    <property type="match status" value="1"/>
</dbReference>
<dbReference type="Pfam" id="PF00535">
    <property type="entry name" value="Glycos_transf_2"/>
    <property type="match status" value="1"/>
</dbReference>
<dbReference type="EC" id="2.4.1.-" evidence="2"/>